<feature type="domain" description="PI3K/PI4K catalytic" evidence="5">
    <location>
        <begin position="6759"/>
        <end position="7098"/>
    </location>
</feature>
<feature type="compositionally biased region" description="Basic and acidic residues" evidence="4">
    <location>
        <begin position="1998"/>
        <end position="2015"/>
    </location>
</feature>
<dbReference type="GO" id="GO:0006281">
    <property type="term" value="P:DNA repair"/>
    <property type="evidence" value="ECO:0007669"/>
    <property type="project" value="InterPro"/>
</dbReference>
<feature type="region of interest" description="Disordered" evidence="4">
    <location>
        <begin position="4247"/>
        <end position="4373"/>
    </location>
</feature>
<feature type="coiled-coil region" evidence="3">
    <location>
        <begin position="6380"/>
        <end position="6437"/>
    </location>
</feature>
<dbReference type="SMART" id="SM00146">
    <property type="entry name" value="PI3Kc"/>
    <property type="match status" value="1"/>
</dbReference>
<name>A0A2C6LGV9_9APIC</name>
<feature type="region of interest" description="Disordered" evidence="4">
    <location>
        <begin position="1998"/>
        <end position="2028"/>
    </location>
</feature>
<feature type="compositionally biased region" description="Polar residues" evidence="4">
    <location>
        <begin position="3270"/>
        <end position="3306"/>
    </location>
</feature>
<dbReference type="PROSITE" id="PS00916">
    <property type="entry name" value="PI3_4_KINASE_2"/>
    <property type="match status" value="1"/>
</dbReference>
<feature type="compositionally biased region" description="Basic and acidic residues" evidence="4">
    <location>
        <begin position="812"/>
        <end position="823"/>
    </location>
</feature>
<keyword evidence="1" id="KW-0808">Transferase</keyword>
<dbReference type="PROSITE" id="PS00915">
    <property type="entry name" value="PI3_4_KINASE_1"/>
    <property type="match status" value="1"/>
</dbReference>
<dbReference type="EMBL" id="MIGC01000132">
    <property type="protein sequence ID" value="PHJ25835.1"/>
    <property type="molecule type" value="Genomic_DNA"/>
</dbReference>
<dbReference type="SUPFAM" id="SSF56112">
    <property type="entry name" value="Protein kinase-like (PK-like)"/>
    <property type="match status" value="1"/>
</dbReference>
<feature type="compositionally biased region" description="Basic and acidic residues" evidence="4">
    <location>
        <begin position="2421"/>
        <end position="2437"/>
    </location>
</feature>
<sequence length="7194" mass="785795">MDICRRLSNEITSLTSASSAAEHRRHLQSIVDLLEGHGVPSTVDQICPALWGDLGLSLLSLAHRQLSRAFPLSASSFREERHAFPPYLSSSTREKGRKLKLVALSPNDALLIQNIFKYILDSPHIRLLSSSCPCKDLSKDTNEDTVTRERGFIASEDGDTSSGKRQSRNSRSFFSSEEDFPDEFSSACNPNNERSDRRSPSSLLEKIPFYVSANSPLQQRRKRKRIEDIVRSLLSLLIRCARIRLSLPSMESPQLRFLPVGDFRSSILLSSRRLLSGRQFYRISLVVAQQRCELVEKYILQEKKRFSQQNLHACRGGRQREKDEEEERHEGEWRGQDERWEACFLTVLQQILRNEDYVKALPYDLLRFLLSNLFGLFFSSPRKCLLISSSLLSHPSVGSFLPSLAMPSMTSLLSLLEGLLYPEVATRPEAFPIVDLEPRFSAEDARITSVALHALLRLSLKFPLVLRKLFFFSSSRSPPAQPRDRSSPCKPCTLLQGSHGCSHPTGLEGDTHPGGEEERVFKRPGMSKEISDVRTSSLLRTHTPTFIPFERGPSRAPERLRGEEGENEEMIRHIGKEWTSSRRAVNTSSLSVAGMTIGENKKRDEEIFLTDREERYLSDNESGQPLVVLVLCGLLQDDVWECLDDLSRWNSLLLVRLVLLLARGTTPSDLLPRVVGATECMARLFSSLLRVIPPFFAAVHSHGAAVTLEDRSSFSSTILTHTEQLLNAIGGLRLRMTAGLFADADEDLLNPRQVSGSSVWYMRVVLLDLLVQVLWESSNLHPVLVMPRGSLSPQRRRRSRFSSPRCCSASTLEEKRNKKEPHSDIGATTTHSLHSDKTGSELHRRLSTGGDSRHKLSEAQNTHPSRLDGLSQGREKLPEGSSTDPHAERSKPPAYRTSLEDLQQLPSQLPKATSLPRGGDEEKSYDEKRVDIESGLGPSPEPRELLINYVLAKLEGSSERIHKQLWCLVVVRVCESVGIEFASSTCEEDLTLLGSLFSRLTDILLQDLPLLSAVSVQCNRASRVTDVLASVACLCQALSSILILPFYPYLLSLREESSSMVQCLQAARTSRRQHLRATSSTSSETENLSADNYDRKHERREELSQRQKSTALFDTAGEGLSSTLEYTSSSPSNQEMSEDSGMRREGSVRDLPLCEKDGYPWQVPLLGSQLFNSAPIVCTLKCGLPSWLGVVELPPVSARGPELSEQTGSFLLLVVLQHAGFLLDCLLSQKRSLERSLAGVSTDCRFSLSFSPSFVFTSYCRLIQALFLRLPASSTKPAASYLLRPPFVPSSVNDYQNGFLPMASTSTLSVPSCPSSPSYLSASTQSSLASPLPSVDYAEESFLLSDRFSSQPPSAFPQARGLGVCLPALISPTLFPPCLWLIEVLSVMWLQHGSGVPPLKTLGVIEYLLPHALFGRESLGQLSHPREERISLQSVRQQQQAHPVAFLWTSTSPTSSQHFGGGGGTSSHSADVSLSMHVVILLFLRNISVHSRMKSGGDFATGRPPYRSSKVVGGHLAGQSGHHHSKFCDLPFVRASCPSSTPLLLTKRPALAAAAAPVCDACEECDVGGRLLLPAWTWPSFSGVYTDRFIRLLPFFMNAFSFLASSDYVATLSSASCLPASNVSSGSSHSDSSASPCLLTVDPSHAMCPNDALKPTFLPLSIPLQSNWHLELKMTDVWRLLRLFPLSYAPLLSECSTLYLDFEVGLTHPVNLSFPSSGCDKQRNERRSLPEGVCPRKDAFSSEKQIFRRTPEVYGEPLTTAAGSLSPFLSIQVIQLCHRTHVAAALRLLSLIQTSFRRGRQSLAFRPMSSRGSLSTLGVGDTGGKPLMSGEVSPADEEMPSPSACHEGFTAAHSAPTLEITTGVVPCSLGNLSIVHAGCMFLASLRMTLPVLPAEMWLVPLTRLRYVGLRHQAAASHSRPSSGCDPGVGECLSRRNPEEPDCCVNTREELSTKRADAQTEDDSLTLPSPCSAACVTWRTMEALLVFLNRQIGAAGEVRDHFSSPERQACSEDRRAANTSESHPVYASDRGLVEGTKLRVIEGSLDERERNYEQAQKWEHLTQSRGSTTGHPLGIRQQGPRSLLRPSEQTPQEFHAAVHDVHEFDRLKNESADLPNRQAIDSEREVFWQLLIDVCSLLQEEGLPGPAICTCSSRLIAGSAVGGCDCGYMHTANRPGHAVSSHRKRNSLVENALGSDFGSCESSANVKVSGGDDSDDSCRECSKIQKMGEEFNTSSRVDPSFSGEACWRLFPLSTSPNLLPLLLHLAHSLVVRLVCGTTGSPRSLFYESTDSAGRRSRPELSLLHRSATNKESGVGAYRSASERLSDSSAFPSSPGLDAAEETDVVMKVKWSPVGSQLTGELAWDDDTRSLKQRVGGDTRLSDISSTRGRFVVKQVRGEISRMRGLHSEMAVDCHTTTLSLSRAEREGMMPDSERVDDMQRRAGPVENASASTQFFTAEIRSDAPSALRTVDASNIAQPSSATSGSRGSSQYNRESPLSSREDQATVCDQHETRFFPTPLSVLRLLVSSISTFTSASPVVHQCPIGHRHGFDSDGGERGLSPTRATADVTVENLEGCKKPSGPGDYLNSAAPQQEASGNREVWTPADTVCGGTLPCSPSPQSLWATFLTLLHYLVTGDMPPSYERPGTLSRTLGVGLLDRRHSVESRSVQLSDGSSCRRGSGDRPSREDTESVFECANRMQEQLGYVWTAEGPFGLFCWCWRGDNALASVSHSPSRKEAAHNTRGTGKIQVRRSLVLMQAVVTIAASESMRALLQPAFLSWITSFSAYLLVSLPGYAASIASMLLTVLRCLSRLYSLADTLDKSEISSLHPNMPSSVGSVGNQIDNRFSSPSPETPSSPVTSRSSSAVSPDGRIPLHEDQQPRSSDFANSSGRMSLASVLCQAFFIPVSCPGAEQQMPASEKRHPASQVPGFKSFLNRAEEAGSILGAIVLLLAETHDPGQTTECCDIPTLALISQLLSEALFLARREPHALGQTAVDALASCALYRNAALLAGADLADGSDEDADEVRSKDHSSQETEEPLEPSTGRATSPGTRRAGHLDLQEGQESLLENTQINRSHEMPLSCTRQKCDTVIEELSVRIAPFAVASLLEAFDQKQVLHDLGSSVKSLLNTFQSQLSSYAVDFIRASKDSAELQPSSPPLSSSLFYSPRHRQLLEKPSVKPLARSVWTPSSDAGGVEFPRKGAPEELGPVVNWRRAYVPNRHVALITALASGAVAFPGATGEVLWSLLQAACLPEVAFALLPRETSRTRAVTPSESSCSLFPNAPSSSPLDTDTGNPPSTPTDQQHLSRLADSSRPSETVFAEPPPTRDDVHEASLGSFVRSSVYTLAWPVIGTLLHALHLMALCQGFTSLRHLTTTHVHFFLTRWIASRQLLTKTTRPTPFLEGHRQHEKGLLEHEESLPASQVMTSRDHGNAPEYRVGNWLLPCWPWHLLHTTDLRTEKSLRQQATTSMWYIRRATTSSQEMTTCQTRKEEETQQACKGDSTDKATTAHERLRQNQEDEEVAELPRGARAILRHHSTTLLAACILQRLEVPESIQLARDAAGLKAEKLLDQRSSFFASLLMVYSMNPEIASYLDQLRHSDRLSQVAANGMQYILPAIARLHVDFAGCTNVELSFSDAYAALSAVFFSPSSSSEPPSPAAVQKGSQTRCSSQGLMGGQLSGQDPIQSAELDRLDNRGSEPAAERAAPLLRHRPSQESRGVLPYSTTSEFMQVHFFTFIMGLEYLLVHSRWCPSGAGEVELGDYRQICEAVHFLGFHRFFPRLAQLPDVAAVHRFPVSFIQQQFSLLLEATVAVVPVVGSSSVLLHLYLLFLLRILGGRLVSQAPSQFPWLTIGLEVSVTPTSVAEAVSDCFPLEPARNSGLSESGRRGSMSPLRGSSEQNETESRKRVLPPTSARTRIRPESRTRSREPDGTWQEGHAVAEAATREEKKFGQLALTAFLAVVAAAPPDIVRQAICGPAQGPLDSASRCGKGLSDMGGYRVRMGSSSSSDPVPLSHLPSFLSPFHSLRDSIPSNSSQRSALVAAHGALSPAPLLETLVSAIVERYGNWQTLYLSLSATAAMQLSSPSTLSRSSAWPQADSRLDLPAGVNPFVGKGTLKKSTSVDTTSPYQLQPGALRRRDETGQGTEPFRKEALMETGANVSGVDVQLPTPETPFRGDKRVGKLTGKDLLSFCPLFCLLRAVLLRLCEGAALCRGSVAGRGTDGKCSDTAEVDSVRICTSDQEQTLNVRDISETARDEEGPTRDTAAELRKDRAGGLSEHGVREDGSHGRQLKRKRVGKDTAPEGQISNKKALSKAGRCVTGQRRRSSSDASSDVAVADSQNAVQAKTMDGPRSREECRRSTGSTGRQSSPPSQHAASLVVDCLGMAIAPVFIVRPVLVEEAQEALDLLAVAAAAALFSEASSSRGCVRAATPNRSCMHTTATQCPKTRMEDRPDFAGARGATAAVSHALSRVARLLPFGCGAEWIMNCSHASLLKTPTEVSITSDHAPFAVNVPTRMWPSSPASAKGTSGSDRTAQRRGGCSDTTAVPKGAACLSAGQAETFIHTQMGFDSPPFQDSEDSLKNTDETGETSEAALMSQPFASLEVSACRTAFCRGRATLGRDREDLQSGSRPVTSGGFESSRGLYRPFRGVASSAAEALVASITSDRERRLRLVLLALAGCHLDGPMPREPAAGEQGAAPSVAAVGSGKVFAAKEQFTHKMHTLEKRRAVCLEWGAADEPRSEETDLASISHTTTYLLLQVCASRSISHETRLVASALLPVLPPTGFTKLREVLPIQDIRHDQAVAGAAAARKLLISMRDADSSDSLDSRIRRSTRACTDAVGWQAGACEESRRLGEPRSKGAMTTKHRKREPQPCEMFMVVALVGATSALCRVECSHLVRALAMLAIQCLRPLSTECRHAGDLGGDSTKPTSDSRECTKETKQSIQGTARMVPSGISSESQLNEDLGDEQAQDVEQLMQLLNKTGSSLASLLSVAGVMVRGKDSVPLLDLLCSDVKRRLGLKETLPGDTSLAAFFRNASVWSLTDACAAPPAPVGSPTDKPSVSTAGQTGVFVGDSREWICRVAACLLLFLDLRARDPSSPQECVGQDEGDGVGRRPHSGGPQNCSVQACPRESTVSYLKPYPSVFACFVPLAFYSATFAQSTVPALLLCVLETSPGSAQALADALNGYVFRPFSAELMTDFARAGSPDENDDTYTPSESGFTRTGGISPTPLDRPAAQTPAETKTVPHCGSCRHGKRPGKAATEPGAVSGAAAAAGTCLKSLQFMRIYATRLAGGAAPAILRARRKPEARGDGEQSRSTEVWPNGKPAPSEPGVHQQSKSHCVDDASGVCTTTSKVRAGLWSLWEAPLEQEVSASTRAAPSHVSSAGCASAECQSKNLAVSGSGTLGGKARLRHVLREGLGGNILEAFASFWESLDLQSAAAAALLLGCSADALLLAEQQLDKLHPDEAPHDALSVVSQMWQQCQLQSMPQTSFIRILQRIMAGRGASTTLAAATEDKAKRCRGSGKAASSLTTSSGDRGSVEGAWAGQGFRGPQTANVDFSEMRSEDEHLFNELQKMLQTTFRPASSAALLTPAGPAPLLQLVCHALVSANDEEGTAVAECLSTWHTPEFLLQKAILRRDQLSVLSFHEVQLQDLMGRRARLQGVDGDPNQFTSVPPIHRLDHLFSCKILDSARTLGALGLVTVQHRLLSCLGASGRQSGNPGPKVANRRAFVASCIDDAVPYALDAIRCRGRRRDNSLGGRMACYEDAADGPHSHWLESRYECLWRLNYWEADSLDAAGERIDLLGAGSPPSGCGIPRRDLFNGCIYDTLSLIHSAAVWENEPTKLPHMRQGSMPPRFSRSVSSKELPNSGHFCGSPRPLQGDFSRVLEIANRLKAIEISRRSVSVALHRLQDPQLLGSQLEEKPSCFHGGAGTTPAQLLRGCVELTMARDLKLAAELNLWRIYDAMGPCTPDLAFPRLQEHWANKIEEGKDGCWCVSDPPLAVVEPYLALQIAILQASVPNQPCPSYASTVTPAEDARGISSGNVYEEGQSESAVARRCENHRHAVARHLLLLGRLARTQNEPHRSLQYLLQAEAQLLEIRKREERIWQALRERVAEAWERAPFMNSTVNAGAKDPSSRLASLLLALSPSVGWPSGGSFCDIAGVAPSNTAALSHSRKTAPLVFPSLATDLYLVQWELAKSLYAAGDTNASLNIACRICRPKNWPLPLLKDAGEGRFSASANLHIPGDPDSGQPKAEAAKSLVCPGHESRIEQDSGIELSSFRARLHQAGHERDAAFRLQEFRSAVIDALCSCGEWQFTGRWTTESRVRQQFFNLAFRIAPPGGRLDPTMRLATLVDDQLQAYSDYKHSVATLVMEDLRREEKSELELLQKQANEAAQDLGKKQHERCVQHIDMLRRQLDLEGEQLRQHRERARWAAEAVSLYAACLYYPNVPSSSKITSRLLSLWLEWGEELPEVNKGVEEHLVAPFLSFHRVVREDGHRDLRAPCYIEREQAAQGTMHSTYDATSRRSGETPAAMPPDLRHLLPFVHQIASRLGDPEDSPFQKTLRRLLVTIATQYPFQCLYQIVAIRNGRRIPKGHKGSDRYTFQEDKVKAAQVILNMIGASSNALKLIVSSVEVLVDFYGELCLLDFEADAHELQKQQRNLPLIHRGTAGSTRTPLEPQDQMTRLPSYSKLLQVAHLLPIPTAELPREGLVAFNPPPEVQDCAHATWRLGEYIRTIHPCCFASSPGDPLRMRVKLVGSGITKPKVLTIWDHCGRTHRQCCKGREDVRQDRVAQQLFAMINQVFQETPLAIQHNLYLRTYTVVPLSPAFGILEWVSGTITLGRYLVGSEDSNDRGAHALYRPQDWTSARCRQRLRAARERDTPAARSAPSDETSKPPNLSRVANLTAAFDEICAHFKPVLHYFFLERFPAADIWYYKQQRYRRTLAVSSIVAYIVGLGDRHTNNILLDINTGDVIHIDFGVMFEQGKLLAVPELVPFRLTRDIVDGLGCLGVTGPFKRDCETTMKILRRVAPLVVSIVEVFVFDPLYRWCLDPRKLLYQQRQKHVDARGADRKSVQRAPKNSRGRRGEPAMVDSASSEDGWQYWRKSHERPQAATEDAPLVDDVLTRTAGNRNAKRAVLMVRRFEQTTGATRALRSTVQARGYVFLAGKRRPNASLRTPPVFVVPI</sequence>
<feature type="region of interest" description="Disordered" evidence="4">
    <location>
        <begin position="2471"/>
        <end position="2504"/>
    </location>
</feature>
<feature type="compositionally biased region" description="Basic and acidic residues" evidence="4">
    <location>
        <begin position="3918"/>
        <end position="3930"/>
    </location>
</feature>
<feature type="compositionally biased region" description="Low complexity" evidence="4">
    <location>
        <begin position="2847"/>
        <end position="2868"/>
    </location>
</feature>
<dbReference type="InterPro" id="IPR018936">
    <property type="entry name" value="PI3/4_kinase_CS"/>
</dbReference>
<feature type="compositionally biased region" description="Basic and acidic residues" evidence="4">
    <location>
        <begin position="552"/>
        <end position="567"/>
    </location>
</feature>
<feature type="compositionally biased region" description="Polar residues" evidence="4">
    <location>
        <begin position="5215"/>
        <end position="5229"/>
    </location>
</feature>
<reference evidence="6 7" key="1">
    <citation type="journal article" date="2017" name="Int. J. Parasitol.">
        <title>The genome of the protozoan parasite Cystoisospora suis and a reverse vaccinology approach to identify vaccine candidates.</title>
        <authorList>
            <person name="Palmieri N."/>
            <person name="Shrestha A."/>
            <person name="Ruttkowski B."/>
            <person name="Beck T."/>
            <person name="Vogl C."/>
            <person name="Tomley F."/>
            <person name="Blake D.P."/>
            <person name="Joachim A."/>
        </authorList>
    </citation>
    <scope>NUCLEOTIDE SEQUENCE [LARGE SCALE GENOMIC DNA]</scope>
    <source>
        <strain evidence="6 7">Wien I</strain>
    </source>
</reference>
<keyword evidence="3" id="KW-0175">Coiled coil</keyword>
<comment type="caution">
    <text evidence="6">The sequence shown here is derived from an EMBL/GenBank/DDBJ whole genome shotgun (WGS) entry which is preliminary data.</text>
</comment>
<dbReference type="InterPro" id="IPR011009">
    <property type="entry name" value="Kinase-like_dom_sf"/>
</dbReference>
<feature type="region of interest" description="Disordered" evidence="4">
    <location>
        <begin position="3650"/>
        <end position="3681"/>
    </location>
</feature>
<feature type="region of interest" description="Disordered" evidence="4">
    <location>
        <begin position="2826"/>
        <end position="2888"/>
    </location>
</feature>
<feature type="compositionally biased region" description="Basic and acidic residues" evidence="4">
    <location>
        <begin position="5308"/>
        <end position="5319"/>
    </location>
</feature>
<dbReference type="Proteomes" id="UP000221165">
    <property type="component" value="Unassembled WGS sequence"/>
</dbReference>
<feature type="compositionally biased region" description="Low complexity" evidence="4">
    <location>
        <begin position="1122"/>
        <end position="1132"/>
    </location>
</feature>
<feature type="region of interest" description="Disordered" evidence="4">
    <location>
        <begin position="3270"/>
        <end position="3331"/>
    </location>
</feature>
<proteinExistence type="predicted"/>
<feature type="region of interest" description="Disordered" evidence="4">
    <location>
        <begin position="3483"/>
        <end position="3521"/>
    </location>
</feature>
<feature type="compositionally biased region" description="Basic and acidic residues" evidence="4">
    <location>
        <begin position="3501"/>
        <end position="3517"/>
    </location>
</feature>
<feature type="compositionally biased region" description="Basic and acidic residues" evidence="4">
    <location>
        <begin position="2678"/>
        <end position="2687"/>
    </location>
</feature>
<dbReference type="PANTHER" id="PTHR37079">
    <property type="entry name" value="SERINE/THREONINE-PROTEIN KINASE ATM"/>
    <property type="match status" value="1"/>
</dbReference>
<dbReference type="InterPro" id="IPR036940">
    <property type="entry name" value="PI3/4_kinase_cat_sf"/>
</dbReference>
<feature type="compositionally biased region" description="Basic and acidic residues" evidence="4">
    <location>
        <begin position="918"/>
        <end position="932"/>
    </location>
</feature>
<feature type="compositionally biased region" description="Polar residues" evidence="4">
    <location>
        <begin position="4521"/>
        <end position="4533"/>
    </location>
</feature>
<feature type="region of interest" description="Disordered" evidence="4">
    <location>
        <begin position="785"/>
        <end position="937"/>
    </location>
</feature>
<feature type="compositionally biased region" description="Polar residues" evidence="4">
    <location>
        <begin position="4117"/>
        <end position="4129"/>
    </location>
</feature>
<feature type="compositionally biased region" description="Basic and acidic residues" evidence="4">
    <location>
        <begin position="4349"/>
        <end position="4359"/>
    </location>
</feature>
<feature type="region of interest" description="Disordered" evidence="4">
    <location>
        <begin position="1122"/>
        <end position="1146"/>
    </location>
</feature>
<dbReference type="Pfam" id="PF00454">
    <property type="entry name" value="PI3_PI4_kinase"/>
    <property type="match status" value="1"/>
</dbReference>
<dbReference type="OrthoDB" id="330788at2759"/>
<dbReference type="Gene3D" id="1.10.1070.11">
    <property type="entry name" value="Phosphatidylinositol 3-/4-kinase, catalytic domain"/>
    <property type="match status" value="1"/>
</dbReference>
<evidence type="ECO:0000259" key="5">
    <source>
        <dbReference type="PROSITE" id="PS50290"/>
    </source>
</evidence>
<dbReference type="RefSeq" id="XP_067927481.1">
    <property type="nucleotide sequence ID" value="XM_068060542.1"/>
</dbReference>
<keyword evidence="7" id="KW-1185">Reference proteome</keyword>
<feature type="region of interest" description="Disordered" evidence="4">
    <location>
        <begin position="2664"/>
        <end position="2687"/>
    </location>
</feature>
<feature type="region of interest" description="Disordered" evidence="4">
    <location>
        <begin position="5099"/>
        <end position="5125"/>
    </location>
</feature>
<feature type="compositionally biased region" description="Basic and acidic residues" evidence="4">
    <location>
        <begin position="509"/>
        <end position="519"/>
    </location>
</feature>
<feature type="region of interest" description="Disordered" evidence="4">
    <location>
        <begin position="4921"/>
        <end position="4962"/>
    </location>
</feature>
<gene>
    <name evidence="6" type="ORF">CSUI_000308</name>
</gene>
<feature type="compositionally biased region" description="Basic and acidic residues" evidence="4">
    <location>
        <begin position="4933"/>
        <end position="4943"/>
    </location>
</feature>
<feature type="region of interest" description="Disordered" evidence="4">
    <location>
        <begin position="5306"/>
        <end position="5342"/>
    </location>
</feature>
<feature type="region of interest" description="Disordered" evidence="4">
    <location>
        <begin position="6884"/>
        <end position="6906"/>
    </location>
</feature>
<evidence type="ECO:0000256" key="2">
    <source>
        <dbReference type="ARBA" id="ARBA00022777"/>
    </source>
</evidence>
<dbReference type="InterPro" id="IPR044107">
    <property type="entry name" value="PIKKc_ATM"/>
</dbReference>
<feature type="region of interest" description="Disordered" evidence="4">
    <location>
        <begin position="4114"/>
        <end position="4144"/>
    </location>
</feature>
<dbReference type="PANTHER" id="PTHR37079:SF4">
    <property type="entry name" value="SERINE_THREONINE-PROTEIN KINASE ATM"/>
    <property type="match status" value="1"/>
</dbReference>
<feature type="region of interest" description="Disordered" evidence="4">
    <location>
        <begin position="545"/>
        <end position="567"/>
    </location>
</feature>
<feature type="region of interest" description="Disordered" evidence="4">
    <location>
        <begin position="5206"/>
        <end position="5266"/>
    </location>
</feature>
<keyword evidence="2" id="KW-0418">Kinase</keyword>
<feature type="region of interest" description="Disordered" evidence="4">
    <location>
        <begin position="1072"/>
        <end position="1108"/>
    </location>
</feature>
<evidence type="ECO:0000313" key="7">
    <source>
        <dbReference type="Proteomes" id="UP000221165"/>
    </source>
</evidence>
<feature type="region of interest" description="Disordered" evidence="4">
    <location>
        <begin position="2416"/>
        <end position="2437"/>
    </location>
</feature>
<organism evidence="6 7">
    <name type="scientific">Cystoisospora suis</name>
    <dbReference type="NCBI Taxonomy" id="483139"/>
    <lineage>
        <taxon>Eukaryota</taxon>
        <taxon>Sar</taxon>
        <taxon>Alveolata</taxon>
        <taxon>Apicomplexa</taxon>
        <taxon>Conoidasida</taxon>
        <taxon>Coccidia</taxon>
        <taxon>Eucoccidiorida</taxon>
        <taxon>Eimeriorina</taxon>
        <taxon>Sarcocystidae</taxon>
        <taxon>Cystoisospora</taxon>
    </lineage>
</organism>
<evidence type="ECO:0000256" key="3">
    <source>
        <dbReference type="SAM" id="Coils"/>
    </source>
</evidence>
<accession>A0A2C6LGV9</accession>
<feature type="compositionally biased region" description="Polar residues" evidence="4">
    <location>
        <begin position="2826"/>
        <end position="2846"/>
    </location>
</feature>
<feature type="compositionally biased region" description="Basic and acidic residues" evidence="4">
    <location>
        <begin position="3025"/>
        <end position="3034"/>
    </location>
</feature>
<feature type="region of interest" description="Disordered" evidence="4">
    <location>
        <begin position="4513"/>
        <end position="4544"/>
    </location>
</feature>
<dbReference type="Gene3D" id="3.30.1010.10">
    <property type="entry name" value="Phosphatidylinositol 3-kinase Catalytic Subunit, Chain A, domain 4"/>
    <property type="match status" value="1"/>
</dbReference>
<feature type="compositionally biased region" description="Basic and acidic residues" evidence="4">
    <location>
        <begin position="4249"/>
        <end position="4287"/>
    </location>
</feature>
<feature type="region of interest" description="Disordered" evidence="4">
    <location>
        <begin position="5526"/>
        <end position="5556"/>
    </location>
</feature>
<evidence type="ECO:0000313" key="6">
    <source>
        <dbReference type="EMBL" id="PHJ25835.1"/>
    </source>
</evidence>
<dbReference type="InterPro" id="IPR000403">
    <property type="entry name" value="PI3/4_kinase_cat_dom"/>
</dbReference>
<feature type="compositionally biased region" description="Low complexity" evidence="4">
    <location>
        <begin position="4328"/>
        <end position="4345"/>
    </location>
</feature>
<feature type="region of interest" description="Disordered" evidence="4">
    <location>
        <begin position="2055"/>
        <end position="2085"/>
    </location>
</feature>
<dbReference type="GO" id="GO:0004674">
    <property type="term" value="F:protein serine/threonine kinase activity"/>
    <property type="evidence" value="ECO:0007669"/>
    <property type="project" value="InterPro"/>
</dbReference>
<feature type="region of interest" description="Disordered" evidence="4">
    <location>
        <begin position="7075"/>
        <end position="7106"/>
    </location>
</feature>
<feature type="region of interest" description="Disordered" evidence="4">
    <location>
        <begin position="3017"/>
        <end position="3055"/>
    </location>
</feature>
<feature type="compositionally biased region" description="Low complexity" evidence="4">
    <location>
        <begin position="2478"/>
        <end position="2488"/>
    </location>
</feature>
<feature type="region of interest" description="Disordered" evidence="4">
    <location>
        <begin position="497"/>
        <end position="519"/>
    </location>
</feature>
<feature type="compositionally biased region" description="Basic and acidic residues" evidence="4">
    <location>
        <begin position="138"/>
        <end position="151"/>
    </location>
</feature>
<dbReference type="PROSITE" id="PS50290">
    <property type="entry name" value="PI3_4_KINASE_3"/>
    <property type="match status" value="1"/>
</dbReference>
<dbReference type="VEuPathDB" id="ToxoDB:CSUI_000308"/>
<feature type="region of interest" description="Disordered" evidence="4">
    <location>
        <begin position="1815"/>
        <end position="1843"/>
    </location>
</feature>
<feature type="compositionally biased region" description="Polar residues" evidence="4">
    <location>
        <begin position="5530"/>
        <end position="5540"/>
    </location>
</feature>
<dbReference type="CDD" id="cd05171">
    <property type="entry name" value="PIKKc_ATM"/>
    <property type="match status" value="1"/>
</dbReference>
<feature type="compositionally biased region" description="Basic and acidic residues" evidence="4">
    <location>
        <begin position="833"/>
        <end position="844"/>
    </location>
</feature>
<dbReference type="GeneID" id="94423753"/>
<evidence type="ECO:0000256" key="1">
    <source>
        <dbReference type="ARBA" id="ARBA00022679"/>
    </source>
</evidence>
<evidence type="ECO:0000256" key="4">
    <source>
        <dbReference type="SAM" id="MobiDB-lite"/>
    </source>
</evidence>
<protein>
    <submittedName>
        <fullName evidence="6">Fatc domain-containing protein</fullName>
    </submittedName>
</protein>
<feature type="compositionally biased region" description="Low complexity" evidence="4">
    <location>
        <begin position="4360"/>
        <end position="4373"/>
    </location>
</feature>
<feature type="compositionally biased region" description="Polar residues" evidence="4">
    <location>
        <begin position="900"/>
        <end position="911"/>
    </location>
</feature>
<feature type="compositionally biased region" description="Low complexity" evidence="4">
    <location>
        <begin position="801"/>
        <end position="810"/>
    </location>
</feature>
<feature type="region of interest" description="Disordered" evidence="4">
    <location>
        <begin position="3878"/>
        <end position="3937"/>
    </location>
</feature>
<feature type="compositionally biased region" description="Basic and acidic residues" evidence="4">
    <location>
        <begin position="1092"/>
        <end position="1105"/>
    </location>
</feature>
<dbReference type="InterPro" id="IPR038980">
    <property type="entry name" value="ATM_plant"/>
</dbReference>
<feature type="region of interest" description="Disordered" evidence="4">
    <location>
        <begin position="138"/>
        <end position="201"/>
    </location>
</feature>